<evidence type="ECO:0000256" key="1">
    <source>
        <dbReference type="ARBA" id="ARBA00006141"/>
    </source>
</evidence>
<comment type="subcellular location">
    <subcellularLocation>
        <location evidence="3">Endoplasmic reticulum membrane</location>
    </subcellularLocation>
</comment>
<feature type="transmembrane region" description="Helical" evidence="3">
    <location>
        <begin position="1207"/>
        <end position="1225"/>
    </location>
</feature>
<dbReference type="Gene3D" id="1.20.190.20">
    <property type="entry name" value="14-3-3 domain"/>
    <property type="match status" value="1"/>
</dbReference>
<keyword evidence="3" id="KW-0653">Protein transport</keyword>
<dbReference type="FunFam" id="1.20.190.20:FF:000002">
    <property type="entry name" value="14-3-3 protein epsilon"/>
    <property type="match status" value="1"/>
</dbReference>
<sequence>MPESREDSVYLAKLAEQAERYEEMVENMKRVASSDQELTVEERNLLSVAYKNVIGARRASWRIVSSIEQKEESKGNEAQVSMIKGYREKIEQELAKICEDILEVLDKHLIPSAASGESKVFYHKMMGDYHRYLAEFATGDKRKDSADKSLEAYKAASDVAVTELPPTHPIRLGLALNFSVFYYEILNSPDRACHLAKQAFDDAIAELDTLSEESYKDSTLIMQLLRDNLTLWTSDMQDSGGGCGRTGRRVDICMACFLFSSRPFIMLLPLPFVHSPTPPINSMFIHALNETIFVDTFSIAVFSVLLVAYLYSATLETASNLSPQGCRMSYMYPSYALQSEFDATWTPLAKRYSLWLYREVDQYGKGWQSTHVSNGVPVLFIPGNAGSSRQVRSIASSAVRQYFERPHSVAPEFWLRPELKPLDFFAVEFNEDLSAFHGPTLEAQTAYTSRAIAYILSLYPQGTSIIIMGHSMGGIVATSLLPSTNISAIITMSTPHTLPPARFDARIDGIYERNSHVLASAPTPILSLCGGATDMMIPSESCVLAPSTHPEEPFRRTVFSSALEGAWTGVGHREMVWCHQVRWRVARAALELAAADSPVGRGLILDRWLRDGHALPPTLPSEGIDDTTVPPRSSLEMLPADTQLVLKHPRGTRTYLLPIPSSPSSAKANMKFVLLVSQGSVGPVAPQKPLSLKAEVSKCGGRGADEVRCSSLRPEVLKLLPSPILGRPFPIPSEGSDESEGLVLFEADISATESLKWVGVKMDGGEGAGWIMGGFVMDEPFVSGVSTVQLLLGSISIPLSDLGALRTSFHFPNLLSNALIVYRISPHHRVSDKPCADPLLAPLLVHTSHPSETHYFPLNVAPSHRILLHTHAIAPHVHSERTLPPGLYFTLYSSGSLGCRSDLVSLDLSIDWFATLGRWASRYFTVLPTWAIGVTGKVPAVEESLTTFTGTSLRRLLLCSIALSAVPLAEKYYLGNSGELLLSAIAPLLLLISTGFVAVSWWMLRALMFPLGFLRMGASRRRREETSVHRSTVISMCLIFLLIFLFVPWQVAFLGCWVIHLYNCAASQVHMAHLASIPDTVAVPLLRREGEATAEEPRRASRPPPHVANNHNHNMHLLLLMTWLLPLAAPVLVVWVRTLAIAGLTTPFDGDHFFLNVAPFLILVDFSSWTNGPLFEKQSFVQIFPVRWSFACLAAAAFLLGSRKAYLVFDIAKVAIGIVVLIRIGPRYWGRASWSPADN</sequence>
<evidence type="ECO:0000259" key="4">
    <source>
        <dbReference type="SMART" id="SM00101"/>
    </source>
</evidence>
<dbReference type="SUPFAM" id="SSF48445">
    <property type="entry name" value="14-3-3 protein"/>
    <property type="match status" value="1"/>
</dbReference>
<dbReference type="GO" id="GO:0005789">
    <property type="term" value="C:endoplasmic reticulum membrane"/>
    <property type="evidence" value="ECO:0007669"/>
    <property type="project" value="UniProtKB-SubCell"/>
</dbReference>
<dbReference type="PROSITE" id="PS00796">
    <property type="entry name" value="1433_1"/>
    <property type="match status" value="1"/>
</dbReference>
<evidence type="ECO:0000256" key="3">
    <source>
        <dbReference type="RuleBase" id="RU365011"/>
    </source>
</evidence>
<feature type="transmembrane region" description="Helical" evidence="3">
    <location>
        <begin position="980"/>
        <end position="1007"/>
    </location>
</feature>
<keyword evidence="3" id="KW-0256">Endoplasmic reticulum</keyword>
<keyword evidence="3" id="KW-0378">Hydrolase</keyword>
<evidence type="ECO:0000313" key="6">
    <source>
        <dbReference type="Proteomes" id="UP001362999"/>
    </source>
</evidence>
<dbReference type="PANTHER" id="PTHR18860">
    <property type="entry name" value="14-3-3 PROTEIN"/>
    <property type="match status" value="1"/>
</dbReference>
<dbReference type="GO" id="GO:0016788">
    <property type="term" value="F:hydrolase activity, acting on ester bonds"/>
    <property type="evidence" value="ECO:0007669"/>
    <property type="project" value="InterPro"/>
</dbReference>
<dbReference type="EC" id="3.1.-.-" evidence="3"/>
<dbReference type="Pfam" id="PF07819">
    <property type="entry name" value="PGAP1"/>
    <property type="match status" value="1"/>
</dbReference>
<evidence type="ECO:0000256" key="2">
    <source>
        <dbReference type="RuleBase" id="RU003466"/>
    </source>
</evidence>
<gene>
    <name evidence="5" type="ORF">R3P38DRAFT_3303128</name>
</gene>
<proteinExistence type="inferred from homology"/>
<accession>A0AAW0EDX4</accession>
<organism evidence="5 6">
    <name type="scientific">Favolaschia claudopus</name>
    <dbReference type="NCBI Taxonomy" id="2862362"/>
    <lineage>
        <taxon>Eukaryota</taxon>
        <taxon>Fungi</taxon>
        <taxon>Dikarya</taxon>
        <taxon>Basidiomycota</taxon>
        <taxon>Agaricomycotina</taxon>
        <taxon>Agaricomycetes</taxon>
        <taxon>Agaricomycetidae</taxon>
        <taxon>Agaricales</taxon>
        <taxon>Marasmiineae</taxon>
        <taxon>Mycenaceae</taxon>
        <taxon>Favolaschia</taxon>
    </lineage>
</organism>
<dbReference type="EMBL" id="JAWWNJ010000002">
    <property type="protein sequence ID" value="KAK7062095.1"/>
    <property type="molecule type" value="Genomic_DNA"/>
</dbReference>
<dbReference type="CDD" id="cd11309">
    <property type="entry name" value="14-3-3_fungi"/>
    <property type="match status" value="1"/>
</dbReference>
<dbReference type="InterPro" id="IPR000308">
    <property type="entry name" value="14-3-3"/>
</dbReference>
<keyword evidence="6" id="KW-1185">Reference proteome</keyword>
<feature type="transmembrane region" description="Helical" evidence="3">
    <location>
        <begin position="1117"/>
        <end position="1140"/>
    </location>
</feature>
<comment type="similarity">
    <text evidence="3">Belongs to the GPI inositol-deacylase family.</text>
</comment>
<name>A0AAW0EDX4_9AGAR</name>
<feature type="transmembrane region" description="Helical" evidence="3">
    <location>
        <begin position="1181"/>
        <end position="1200"/>
    </location>
</feature>
<dbReference type="GO" id="GO:0015031">
    <property type="term" value="P:protein transport"/>
    <property type="evidence" value="ECO:0007669"/>
    <property type="project" value="UniProtKB-KW"/>
</dbReference>
<feature type="domain" description="14-3-3" evidence="4">
    <location>
        <begin position="5"/>
        <end position="246"/>
    </location>
</feature>
<comment type="similarity">
    <text evidence="1 2">Belongs to the 14-3-3 family.</text>
</comment>
<dbReference type="SMART" id="SM00101">
    <property type="entry name" value="14_3_3"/>
    <property type="match status" value="1"/>
</dbReference>
<dbReference type="PRINTS" id="PR00305">
    <property type="entry name" value="1433ZETA"/>
</dbReference>
<dbReference type="InterPro" id="IPR029058">
    <property type="entry name" value="AB_hydrolase_fold"/>
</dbReference>
<dbReference type="Proteomes" id="UP001362999">
    <property type="component" value="Unassembled WGS sequence"/>
</dbReference>
<dbReference type="Gene3D" id="3.40.50.1820">
    <property type="entry name" value="alpha/beta hydrolase"/>
    <property type="match status" value="1"/>
</dbReference>
<keyword evidence="3" id="KW-0812">Transmembrane</keyword>
<comment type="caution">
    <text evidence="5">The sequence shown here is derived from an EMBL/GenBank/DDBJ whole genome shotgun (WGS) entry which is preliminary data.</text>
</comment>
<dbReference type="Pfam" id="PF25140">
    <property type="entry name" value="PGAP1_TMD"/>
    <property type="match status" value="1"/>
</dbReference>
<dbReference type="InterPro" id="IPR056824">
    <property type="entry name" value="PGAP1_TMD"/>
</dbReference>
<dbReference type="Pfam" id="PF00244">
    <property type="entry name" value="14-3-3"/>
    <property type="match status" value="1"/>
</dbReference>
<feature type="transmembrane region" description="Helical" evidence="3">
    <location>
        <begin position="1028"/>
        <end position="1047"/>
    </location>
</feature>
<dbReference type="SUPFAM" id="SSF53474">
    <property type="entry name" value="alpha/beta-Hydrolases"/>
    <property type="match status" value="1"/>
</dbReference>
<dbReference type="AlphaFoldDB" id="A0AAW0EDX4"/>
<keyword evidence="3" id="KW-0813">Transport</keyword>
<keyword evidence="3" id="KW-1133">Transmembrane helix</keyword>
<dbReference type="InterPro" id="IPR023409">
    <property type="entry name" value="14-3-3_CS"/>
</dbReference>
<evidence type="ECO:0000313" key="5">
    <source>
        <dbReference type="EMBL" id="KAK7062095.1"/>
    </source>
</evidence>
<reference evidence="5 6" key="1">
    <citation type="journal article" date="2024" name="J Genomics">
        <title>Draft genome sequencing and assembly of Favolaschia claudopus CIRM-BRFM 2984 isolated from oak limbs.</title>
        <authorList>
            <person name="Navarro D."/>
            <person name="Drula E."/>
            <person name="Chaduli D."/>
            <person name="Cazenave R."/>
            <person name="Ahrendt S."/>
            <person name="Wang J."/>
            <person name="Lipzen A."/>
            <person name="Daum C."/>
            <person name="Barry K."/>
            <person name="Grigoriev I.V."/>
            <person name="Favel A."/>
            <person name="Rosso M.N."/>
            <person name="Martin F."/>
        </authorList>
    </citation>
    <scope>NUCLEOTIDE SEQUENCE [LARGE SCALE GENOMIC DNA]</scope>
    <source>
        <strain evidence="5 6">CIRM-BRFM 2984</strain>
    </source>
</reference>
<dbReference type="PROSITE" id="PS00797">
    <property type="entry name" value="1433_2"/>
    <property type="match status" value="1"/>
</dbReference>
<feature type="transmembrane region" description="Helical" evidence="3">
    <location>
        <begin position="1152"/>
        <end position="1169"/>
    </location>
</feature>
<comment type="function">
    <text evidence="3">Involved in inositol deacylation of GPI-anchored proteins which plays important roles in the quality control and ER-associated degradation of GPI-anchored proteins.</text>
</comment>
<keyword evidence="3" id="KW-0472">Membrane</keyword>
<dbReference type="InterPro" id="IPR023410">
    <property type="entry name" value="14-3-3_domain"/>
</dbReference>
<dbReference type="InterPro" id="IPR036815">
    <property type="entry name" value="14-3-3_dom_sf"/>
</dbReference>
<protein>
    <recommendedName>
        <fullName evidence="3">GPI inositol-deacylase</fullName>
        <ecNumber evidence="3">3.1.-.-</ecNumber>
    </recommendedName>
</protein>
<dbReference type="InterPro" id="IPR012908">
    <property type="entry name" value="PGAP1-ab_dom-like"/>
</dbReference>